<keyword evidence="1" id="KW-0175">Coiled coil</keyword>
<dbReference type="InterPro" id="IPR050764">
    <property type="entry name" value="CbbQ/NirQ/NorQ/GpvN"/>
</dbReference>
<protein>
    <submittedName>
        <fullName evidence="4">Porphyrin biosynthetic protein</fullName>
    </submittedName>
</protein>
<organism evidence="4 5">
    <name type="scientific">uncultured phage cr10_1</name>
    <dbReference type="NCBI Taxonomy" id="2772066"/>
    <lineage>
        <taxon>Viruses</taxon>
        <taxon>Duplodnaviria</taxon>
        <taxon>Heunggongvirae</taxon>
        <taxon>Uroviricota</taxon>
        <taxon>Caudoviricetes</taxon>
        <taxon>Crassvirales</taxon>
        <taxon>Suoliviridae</taxon>
        <taxon>Boorivirinae</taxon>
        <taxon>Canhaevirus</taxon>
        <taxon>Canhaevirus hiberniae</taxon>
    </lineage>
</organism>
<dbReference type="Gene3D" id="3.40.50.300">
    <property type="entry name" value="P-loop containing nucleotide triphosphate hydrolases"/>
    <property type="match status" value="1"/>
</dbReference>
<dbReference type="SMART" id="SM00382">
    <property type="entry name" value="AAA"/>
    <property type="match status" value="1"/>
</dbReference>
<dbReference type="CDD" id="cd00009">
    <property type="entry name" value="AAA"/>
    <property type="match status" value="1"/>
</dbReference>
<dbReference type="PANTHER" id="PTHR42759:SF1">
    <property type="entry name" value="MAGNESIUM-CHELATASE SUBUNIT CHLD"/>
    <property type="match status" value="1"/>
</dbReference>
<evidence type="ECO:0000313" key="4">
    <source>
        <dbReference type="EMBL" id="QOR58659.1"/>
    </source>
</evidence>
<sequence>MLDIQEIESKLTDLKYSVKNGEISGNAKGHDDLEHPFLQMMQQFVKDGKQTEWEKMFKQASEKMLNSEGSESSSSIGDNLTTKTKPKNLEVGDEFFGSIITTVKDENGKNKRTKPIDFWKVIEKDTRFGTKYTVTNNKGEKFKTSASGITMRKASEFQDKLRKELEKLKQKLEDEKKRLAEEAKYVDISKMNPEDQLKKIIEAGMRNIWMVGPAGCGKSTMARNVANELNVPYLCISCGIGTSATEFVGYKYPTRESTKFAEYYAKPSVILIDEMTALDPAVGQVLNAALANGEIETTTGLVCRHPECIIIATSNTFGNGASRQYVANNQLDASTIDRFTGGIIEVNYSVDYESQYDTDVVNYVWKLREIIKECNLRRVASTRMIQSGHLMKKAYFKNWKEMLITNWTNSEKEMVNKELDFSTRFLQTSESKSEIKKAA</sequence>
<dbReference type="GO" id="GO:0005524">
    <property type="term" value="F:ATP binding"/>
    <property type="evidence" value="ECO:0007669"/>
    <property type="project" value="InterPro"/>
</dbReference>
<evidence type="ECO:0000256" key="1">
    <source>
        <dbReference type="SAM" id="Coils"/>
    </source>
</evidence>
<dbReference type="GeneID" id="65129139"/>
<dbReference type="Pfam" id="PF07728">
    <property type="entry name" value="AAA_5"/>
    <property type="match status" value="1"/>
</dbReference>
<evidence type="ECO:0000256" key="2">
    <source>
        <dbReference type="SAM" id="MobiDB-lite"/>
    </source>
</evidence>
<dbReference type="GO" id="GO:0016887">
    <property type="term" value="F:ATP hydrolysis activity"/>
    <property type="evidence" value="ECO:0007669"/>
    <property type="project" value="InterPro"/>
</dbReference>
<dbReference type="SUPFAM" id="SSF52540">
    <property type="entry name" value="P-loop containing nucleoside triphosphate hydrolases"/>
    <property type="match status" value="1"/>
</dbReference>
<name>A0A7M1RYM3_9CAUD</name>
<evidence type="ECO:0000259" key="3">
    <source>
        <dbReference type="SMART" id="SM00382"/>
    </source>
</evidence>
<feature type="coiled-coil region" evidence="1">
    <location>
        <begin position="151"/>
        <end position="185"/>
    </location>
</feature>
<dbReference type="InterPro" id="IPR003593">
    <property type="entry name" value="AAA+_ATPase"/>
</dbReference>
<dbReference type="Proteomes" id="UP000593744">
    <property type="component" value="Segment"/>
</dbReference>
<feature type="region of interest" description="Disordered" evidence="2">
    <location>
        <begin position="62"/>
        <end position="84"/>
    </location>
</feature>
<dbReference type="PANTHER" id="PTHR42759">
    <property type="entry name" value="MOXR FAMILY PROTEIN"/>
    <property type="match status" value="1"/>
</dbReference>
<feature type="domain" description="AAA+ ATPase" evidence="3">
    <location>
        <begin position="204"/>
        <end position="349"/>
    </location>
</feature>
<keyword evidence="5" id="KW-1185">Reference proteome</keyword>
<evidence type="ECO:0000313" key="5">
    <source>
        <dbReference type="Proteomes" id="UP000593744"/>
    </source>
</evidence>
<dbReference type="RefSeq" id="YP_010110817.1">
    <property type="nucleotide sequence ID" value="NC_055875.1"/>
</dbReference>
<accession>A0A7M1RYM3</accession>
<dbReference type="InterPro" id="IPR011704">
    <property type="entry name" value="ATPase_dyneun-rel_AAA"/>
</dbReference>
<dbReference type="InterPro" id="IPR027417">
    <property type="entry name" value="P-loop_NTPase"/>
</dbReference>
<proteinExistence type="predicted"/>
<reference evidence="4 5" key="1">
    <citation type="submission" date="2020-07" db="EMBL/GenBank/DDBJ databases">
        <title>Taxonomic proposal: Crassvirales, a new order of highly abundant and diverse bacterial viruses.</title>
        <authorList>
            <person name="Shkoporov A.N."/>
            <person name="Stockdale S.R."/>
            <person name="Guerin E."/>
            <person name="Ross R.P."/>
            <person name="Hill C."/>
        </authorList>
    </citation>
    <scope>NUCLEOTIDE SEQUENCE [LARGE SCALE GENOMIC DNA]</scope>
</reference>
<dbReference type="KEGG" id="vg:65129139"/>
<dbReference type="EMBL" id="MT774382">
    <property type="protein sequence ID" value="QOR58659.1"/>
    <property type="molecule type" value="Genomic_DNA"/>
</dbReference>